<dbReference type="InterPro" id="IPR005122">
    <property type="entry name" value="Uracil-DNA_glycosylase-like"/>
</dbReference>
<reference evidence="5 6" key="1">
    <citation type="submission" date="2019-03" db="EMBL/GenBank/DDBJ databases">
        <title>Genomic Encyclopedia of Type Strains, Phase IV (KMG-IV): sequencing the most valuable type-strain genomes for metagenomic binning, comparative biology and taxonomic classification.</title>
        <authorList>
            <person name="Goeker M."/>
        </authorList>
    </citation>
    <scope>NUCLEOTIDE SEQUENCE [LARGE SCALE GENOMIC DNA]</scope>
    <source>
        <strain evidence="5 6">DSM 11170</strain>
    </source>
</reference>
<protein>
    <submittedName>
        <fullName evidence="5">G/U mismatch-specific uracil-DNA glycosylase</fullName>
    </submittedName>
</protein>
<keyword evidence="3" id="KW-0234">DNA repair</keyword>
<keyword evidence="6" id="KW-1185">Reference proteome</keyword>
<sequence length="176" mass="19289">MPILPDVLAPGLDVVFCGTAPGEKSARAGAYYAGPGNQFWPVLYRTGLTPYQLAPAEFRLMPTFGLGLTDLVKEHYGQDEQLPKDAFDSVGLRQKIVDCAPKILAFTSKRAAKEFLGRAVAYGWQEETIGTTKIYVLPSTSGQARRFWQEGYWQALAQTVRVAVDKVGSGDLKKSD</sequence>
<dbReference type="Gene3D" id="3.40.470.10">
    <property type="entry name" value="Uracil-DNA glycosylase-like domain"/>
    <property type="match status" value="1"/>
</dbReference>
<name>A0A4R2RLC2_9FIRM</name>
<evidence type="ECO:0000256" key="1">
    <source>
        <dbReference type="ARBA" id="ARBA00022763"/>
    </source>
</evidence>
<evidence type="ECO:0000256" key="2">
    <source>
        <dbReference type="ARBA" id="ARBA00022801"/>
    </source>
</evidence>
<evidence type="ECO:0000313" key="6">
    <source>
        <dbReference type="Proteomes" id="UP000294813"/>
    </source>
</evidence>
<dbReference type="EMBL" id="SLXT01000014">
    <property type="protein sequence ID" value="TCP63923.1"/>
    <property type="molecule type" value="Genomic_DNA"/>
</dbReference>
<dbReference type="OrthoDB" id="9799921at2"/>
<dbReference type="PANTHER" id="PTHR12159">
    <property type="entry name" value="G/T AND G/U MISMATCH-SPECIFIC DNA GLYCOSYLASE"/>
    <property type="match status" value="1"/>
</dbReference>
<keyword evidence="1" id="KW-0227">DNA damage</keyword>
<keyword evidence="2" id="KW-0378">Hydrolase</keyword>
<organism evidence="5 6">
    <name type="scientific">Heliophilum fasciatum</name>
    <dbReference type="NCBI Taxonomy" id="35700"/>
    <lineage>
        <taxon>Bacteria</taxon>
        <taxon>Bacillati</taxon>
        <taxon>Bacillota</taxon>
        <taxon>Clostridia</taxon>
        <taxon>Eubacteriales</taxon>
        <taxon>Heliobacteriaceae</taxon>
        <taxon>Heliophilum</taxon>
    </lineage>
</organism>
<dbReference type="GO" id="GO:0008263">
    <property type="term" value="F:pyrimidine-specific mismatch base pair DNA N-glycosylase activity"/>
    <property type="evidence" value="ECO:0007669"/>
    <property type="project" value="TreeGrafter"/>
</dbReference>
<dbReference type="PANTHER" id="PTHR12159:SF9">
    <property type="entry name" value="G_T MISMATCH-SPECIFIC THYMINE DNA GLYCOSYLASE"/>
    <property type="match status" value="1"/>
</dbReference>
<dbReference type="AlphaFoldDB" id="A0A4R2RLC2"/>
<dbReference type="Pfam" id="PF03167">
    <property type="entry name" value="UDG"/>
    <property type="match status" value="1"/>
</dbReference>
<evidence type="ECO:0000256" key="3">
    <source>
        <dbReference type="ARBA" id="ARBA00023204"/>
    </source>
</evidence>
<evidence type="ECO:0000259" key="4">
    <source>
        <dbReference type="Pfam" id="PF03167"/>
    </source>
</evidence>
<dbReference type="InterPro" id="IPR036895">
    <property type="entry name" value="Uracil-DNA_glycosylase-like_sf"/>
</dbReference>
<dbReference type="CDD" id="cd10028">
    <property type="entry name" value="UDG-F2_TDG_MUG"/>
    <property type="match status" value="1"/>
</dbReference>
<dbReference type="Proteomes" id="UP000294813">
    <property type="component" value="Unassembled WGS sequence"/>
</dbReference>
<dbReference type="SUPFAM" id="SSF52141">
    <property type="entry name" value="Uracil-DNA glycosylase-like"/>
    <property type="match status" value="1"/>
</dbReference>
<accession>A0A4R2RLC2</accession>
<feature type="domain" description="Uracil-DNA glycosylase-like" evidence="4">
    <location>
        <begin position="6"/>
        <end position="147"/>
    </location>
</feature>
<dbReference type="InterPro" id="IPR015637">
    <property type="entry name" value="MUG/TDG"/>
</dbReference>
<gene>
    <name evidence="5" type="ORF">EDD73_11471</name>
</gene>
<proteinExistence type="predicted"/>
<dbReference type="RefSeq" id="WP_131919421.1">
    <property type="nucleotide sequence ID" value="NZ_JAOQNU010000013.1"/>
</dbReference>
<dbReference type="GO" id="GO:0004844">
    <property type="term" value="F:uracil DNA N-glycosylase activity"/>
    <property type="evidence" value="ECO:0007669"/>
    <property type="project" value="TreeGrafter"/>
</dbReference>
<comment type="caution">
    <text evidence="5">The sequence shown here is derived from an EMBL/GenBank/DDBJ whole genome shotgun (WGS) entry which is preliminary data.</text>
</comment>
<dbReference type="GO" id="GO:0006285">
    <property type="term" value="P:base-excision repair, AP site formation"/>
    <property type="evidence" value="ECO:0007669"/>
    <property type="project" value="InterPro"/>
</dbReference>
<evidence type="ECO:0000313" key="5">
    <source>
        <dbReference type="EMBL" id="TCP63923.1"/>
    </source>
</evidence>